<dbReference type="GO" id="GO:0012505">
    <property type="term" value="C:endomembrane system"/>
    <property type="evidence" value="ECO:0007669"/>
    <property type="project" value="UniProtKB-SubCell"/>
</dbReference>
<dbReference type="InterPro" id="IPR008250">
    <property type="entry name" value="ATPase_P-typ_transduc_dom_A_sf"/>
</dbReference>
<keyword evidence="7 16" id="KW-0547">Nucleotide-binding</keyword>
<dbReference type="Pfam" id="PF16212">
    <property type="entry name" value="PhoLip_ATPase_C"/>
    <property type="match status" value="1"/>
</dbReference>
<dbReference type="STRING" id="90262.A0A1X2IFR4"/>
<feature type="binding site" evidence="16">
    <location>
        <position position="972"/>
    </location>
    <ligand>
        <name>ATP</name>
        <dbReference type="ChEBI" id="CHEBI:30616"/>
    </ligand>
</feature>
<sequence>MTLNPTALLPHKLRPSKKHKNDDEEDDDHPKEIQRTESTSSYMQKRRNIYVNMELPASEYDEKGQPIDRHYVSNRVRTAKYTILSFVPKNLFEQFRAIANIYFLFLVILQCIPIFGVTEPAVSALPLIAILIITGIKDAFEDWKRNQSDQRVNHARTRTLHNWRNVNIPIEVRGTWYFLYVILGFFCSLVGAENKFTHCYRTSRGSKKDKSNNISNSSNDINKDSNETILDNSPAAAPVKPSPLQQQPVVTEPKRLLTTVRQRSDTLRSELSSIFKPNKSKPYRPGNIPHSVLYRTATNETGAGNATQTSLAENLEDQSLFGGRRPSNHNLTRMPTGGGGCVHPNCDTKWKDIQWQDLHVGDYVQIRNDEDVPADVVVLSTSEDDSLCYIETQNLDGETNLKVRQGLEGTADIQTEHDCEQASFYIESEPPHVNLYQYSAVMRWTIDSKDTGTMRSGVSHEKSDAISYNNILLRGCVLRNTEWVIGIVVYTGNDTKIMLNSGQTPSKRSKMAKATNPHIIANFVILAILCIVSSIIDSVQFNASGSSRKFDFNIEGSNGSYSGFITFWVTLILYQNIVPISLYISIELVKSVAAYFIHVDIDLYHDETDTPCIPKTWNISDDLGQIEYVFSDKTGTLTQNVMEYRKCTIDGVSYGLGKTEAQMGAAKRAEDPLKKNVDGMDLDLEDHETGVTLDAADNTDELAEAKKEMFEKQASLFKNTHIGPNPTFVDPQIFEDLGKNDPHAHAVQHFLLTLALCHTVIAERPDPENPDLIEYKAQSPDEAALVATARDLGFVFLGREGSTVHAEIKGERKSFDILNTLEFNSTRKRMSVIIKPHDSDKIVLLCKGADSIIYERLCDDFGDQHDLKDAQMKLRETCSEHLENYANEGLRTLCLAYRLIATADYLPWQRRYQEASASIVNREERVEAVSEDIEKNMLLMGGTAIEDRLQDGVPETIAELAKSGIKLWVLTGDKTETAINIGFACNLLTTDMELIVLKASNREETKEQLVAALKQATSASSDEGKNNLALVIDGTTLKYGLEAATKDMVLSLGMLCKSVICCRVSPKQKAQVVRLVKKGLKVMTLAIGDGANDVSMIQEANVGVGISGVEGRQAVMASDYAIAQFRFLRKLLLVHGRWSYIRTAEMIMGFFFKNIVWTFVLFWYQIFCQFNGTMMFDYSLVTLYNLIFTSLPIAFLGIWDQDLDSKTTLRYPELYRMGLRNDKFKTWHFWGAVADSIYQSVVCFFFPYMLLVAGGVDPTGHDANGVYEIGTIVSGIAVCVANFYVAFSLYSHTWIQVLIISLSILVYYAFIGVYSQFNTFIFAGHVRLFGTGLYWLVMILTVVAAFIPRIVVSHYLHQYYPYDNDVVREIELVLKRKENGGNSNAEEDDMDPTFDIKMENRQISSG</sequence>
<feature type="binding site" evidence="16">
    <location>
        <position position="1092"/>
    </location>
    <ligand>
        <name>ATP</name>
        <dbReference type="ChEBI" id="CHEBI:30616"/>
    </ligand>
</feature>
<evidence type="ECO:0000259" key="22">
    <source>
        <dbReference type="Pfam" id="PF16212"/>
    </source>
</evidence>
<evidence type="ECO:0000256" key="4">
    <source>
        <dbReference type="ARBA" id="ARBA00022553"/>
    </source>
</evidence>
<evidence type="ECO:0000256" key="10">
    <source>
        <dbReference type="ARBA" id="ARBA00022967"/>
    </source>
</evidence>
<dbReference type="GO" id="GO:0005975">
    <property type="term" value="P:carbohydrate metabolic process"/>
    <property type="evidence" value="ECO:0007669"/>
    <property type="project" value="InterPro"/>
</dbReference>
<dbReference type="SFLD" id="SFLDF00027">
    <property type="entry name" value="p-type_atpase"/>
    <property type="match status" value="1"/>
</dbReference>
<evidence type="ECO:0000259" key="21">
    <source>
        <dbReference type="Pfam" id="PF16209"/>
    </source>
</evidence>
<dbReference type="PROSITE" id="PS00154">
    <property type="entry name" value="ATPASE_E1_E2"/>
    <property type="match status" value="1"/>
</dbReference>
<keyword evidence="11 18" id="KW-1133">Transmembrane helix</keyword>
<evidence type="ECO:0000256" key="3">
    <source>
        <dbReference type="ARBA" id="ARBA00022448"/>
    </source>
</evidence>
<dbReference type="Pfam" id="PF13246">
    <property type="entry name" value="Cation_ATPase"/>
    <property type="match status" value="1"/>
</dbReference>
<evidence type="ECO:0000256" key="1">
    <source>
        <dbReference type="ARBA" id="ARBA00004127"/>
    </source>
</evidence>
<feature type="binding site" evidence="16">
    <location>
        <position position="1093"/>
    </location>
    <ligand>
        <name>ATP</name>
        <dbReference type="ChEBI" id="CHEBI:30616"/>
    </ligand>
</feature>
<dbReference type="NCBIfam" id="TIGR01652">
    <property type="entry name" value="ATPase-Plipid"/>
    <property type="match status" value="1"/>
</dbReference>
<dbReference type="SUPFAM" id="SSF81653">
    <property type="entry name" value="Calcium ATPase, transduction domain A"/>
    <property type="match status" value="1"/>
</dbReference>
<feature type="domain" description="P-type ATPase C-terminal" evidence="22">
    <location>
        <begin position="1115"/>
        <end position="1361"/>
    </location>
</feature>
<feature type="binding site" evidence="17">
    <location>
        <position position="1089"/>
    </location>
    <ligand>
        <name>Mg(2+)</name>
        <dbReference type="ChEBI" id="CHEBI:18420"/>
    </ligand>
</feature>
<feature type="domain" description="P-type ATPase N-terminal" evidence="21">
    <location>
        <begin position="65"/>
        <end position="122"/>
    </location>
</feature>
<feature type="transmembrane region" description="Helical" evidence="18">
    <location>
        <begin position="97"/>
        <end position="115"/>
    </location>
</feature>
<dbReference type="InterPro" id="IPR032630">
    <property type="entry name" value="P_typ_ATPase_c"/>
</dbReference>
<evidence type="ECO:0000256" key="16">
    <source>
        <dbReference type="PIRSR" id="PIRSR606539-2"/>
    </source>
</evidence>
<dbReference type="GO" id="GO:0005524">
    <property type="term" value="F:ATP binding"/>
    <property type="evidence" value="ECO:0007669"/>
    <property type="project" value="UniProtKB-UniRule"/>
</dbReference>
<feature type="binding site" evidence="16">
    <location>
        <position position="632"/>
    </location>
    <ligand>
        <name>ATP</name>
        <dbReference type="ChEBI" id="CHEBI:30616"/>
    </ligand>
</feature>
<evidence type="ECO:0000256" key="18">
    <source>
        <dbReference type="RuleBase" id="RU362033"/>
    </source>
</evidence>
<dbReference type="OrthoDB" id="377733at2759"/>
<dbReference type="GO" id="GO:0016887">
    <property type="term" value="F:ATP hydrolysis activity"/>
    <property type="evidence" value="ECO:0007669"/>
    <property type="project" value="InterPro"/>
</dbReference>
<dbReference type="Gene3D" id="3.40.50.1000">
    <property type="entry name" value="HAD superfamily/HAD-like"/>
    <property type="match status" value="1"/>
</dbReference>
<feature type="transmembrane region" description="Helical" evidence="18">
    <location>
        <begin position="1294"/>
        <end position="1313"/>
    </location>
</feature>
<dbReference type="GO" id="GO:0004553">
    <property type="term" value="F:hydrolase activity, hydrolyzing O-glycosyl compounds"/>
    <property type="evidence" value="ECO:0007669"/>
    <property type="project" value="InterPro"/>
</dbReference>
<dbReference type="EMBL" id="MCGE01000012">
    <property type="protein sequence ID" value="ORZ15669.1"/>
    <property type="molecule type" value="Genomic_DNA"/>
</dbReference>
<organism evidence="23 24">
    <name type="scientific">Absidia repens</name>
    <dbReference type="NCBI Taxonomy" id="90262"/>
    <lineage>
        <taxon>Eukaryota</taxon>
        <taxon>Fungi</taxon>
        <taxon>Fungi incertae sedis</taxon>
        <taxon>Mucoromycota</taxon>
        <taxon>Mucoromycotina</taxon>
        <taxon>Mucoromycetes</taxon>
        <taxon>Mucorales</taxon>
        <taxon>Cunninghamellaceae</taxon>
        <taxon>Absidia</taxon>
    </lineage>
</organism>
<feature type="binding site" evidence="16">
    <location>
        <position position="823"/>
    </location>
    <ligand>
        <name>ATP</name>
        <dbReference type="ChEBI" id="CHEBI:30616"/>
    </ligand>
</feature>
<dbReference type="InterPro" id="IPR023214">
    <property type="entry name" value="HAD_sf"/>
</dbReference>
<feature type="binding site" evidence="16">
    <location>
        <position position="633"/>
    </location>
    <ligand>
        <name>ATP</name>
        <dbReference type="ChEBI" id="CHEBI:30616"/>
    </ligand>
</feature>
<evidence type="ECO:0000256" key="12">
    <source>
        <dbReference type="ARBA" id="ARBA00023136"/>
    </source>
</evidence>
<dbReference type="InterPro" id="IPR006539">
    <property type="entry name" value="P-type_ATPase_IV"/>
</dbReference>
<proteinExistence type="inferred from homology"/>
<dbReference type="NCBIfam" id="TIGR01494">
    <property type="entry name" value="ATPase_P-type"/>
    <property type="match status" value="1"/>
</dbReference>
<comment type="similarity">
    <text evidence="2 18">Belongs to the cation transport ATPase (P-type) (TC 3.A.3) family. Type IV subfamily.</text>
</comment>
<evidence type="ECO:0000256" key="6">
    <source>
        <dbReference type="ARBA" id="ARBA00022723"/>
    </source>
</evidence>
<reference evidence="23 24" key="1">
    <citation type="submission" date="2016-07" db="EMBL/GenBank/DDBJ databases">
        <title>Pervasive Adenine N6-methylation of Active Genes in Fungi.</title>
        <authorList>
            <consortium name="DOE Joint Genome Institute"/>
            <person name="Mondo S.J."/>
            <person name="Dannebaum R.O."/>
            <person name="Kuo R.C."/>
            <person name="Labutti K."/>
            <person name="Haridas S."/>
            <person name="Kuo A."/>
            <person name="Salamov A."/>
            <person name="Ahrendt S.R."/>
            <person name="Lipzen A."/>
            <person name="Sullivan W."/>
            <person name="Andreopoulos W.B."/>
            <person name="Clum A."/>
            <person name="Lindquist E."/>
            <person name="Daum C."/>
            <person name="Ramamoorthy G.K."/>
            <person name="Gryganskyi A."/>
            <person name="Culley D."/>
            <person name="Magnuson J.K."/>
            <person name="James T.Y."/>
            <person name="O'Malley M.A."/>
            <person name="Stajich J.E."/>
            <person name="Spatafora J.W."/>
            <person name="Visel A."/>
            <person name="Grigoriev I.V."/>
        </authorList>
    </citation>
    <scope>NUCLEOTIDE SEQUENCE [LARGE SCALE GENOMIC DNA]</scope>
    <source>
        <strain evidence="23 24">NRRL 1336</strain>
    </source>
</reference>
<feature type="domain" description="P-type ATPase A" evidence="20">
    <location>
        <begin position="347"/>
        <end position="400"/>
    </location>
</feature>
<dbReference type="GO" id="GO:0140326">
    <property type="term" value="F:ATPase-coupled intramembrane lipid transporter activity"/>
    <property type="evidence" value="ECO:0007669"/>
    <property type="project" value="UniProtKB-EC"/>
</dbReference>
<feature type="binding site" evidence="16">
    <location>
        <position position="1069"/>
    </location>
    <ligand>
        <name>ATP</name>
        <dbReference type="ChEBI" id="CHEBI:30616"/>
    </ligand>
</feature>
<feature type="active site" description="4-aspartylphosphate intermediate" evidence="15">
    <location>
        <position position="632"/>
    </location>
</feature>
<dbReference type="InterPro" id="IPR023298">
    <property type="entry name" value="ATPase_P-typ_TM_dom_sf"/>
</dbReference>
<dbReference type="EC" id="7.6.2.1" evidence="18"/>
<comment type="catalytic activity">
    <reaction evidence="14">
        <text>a 1,2-diacyl-sn-glycero-3-phosphoethanolamine(out) + ATP + H2O = a 1,2-diacyl-sn-glycero-3-phosphoethanolamine(in) + ADP + phosphate + H(+)</text>
        <dbReference type="Rhea" id="RHEA:66132"/>
        <dbReference type="ChEBI" id="CHEBI:15377"/>
        <dbReference type="ChEBI" id="CHEBI:15378"/>
        <dbReference type="ChEBI" id="CHEBI:30616"/>
        <dbReference type="ChEBI" id="CHEBI:43474"/>
        <dbReference type="ChEBI" id="CHEBI:64612"/>
        <dbReference type="ChEBI" id="CHEBI:456216"/>
    </reaction>
    <physiologicalReaction direction="left-to-right" evidence="14">
        <dbReference type="Rhea" id="RHEA:66133"/>
    </physiologicalReaction>
</comment>
<dbReference type="CDD" id="cd02073">
    <property type="entry name" value="P-type_ATPase_APLT_Dnf-like"/>
    <property type="match status" value="1"/>
</dbReference>
<feature type="binding site" evidence="16">
    <location>
        <position position="782"/>
    </location>
    <ligand>
        <name>ATP</name>
        <dbReference type="ChEBI" id="CHEBI:30616"/>
    </ligand>
</feature>
<feature type="binding site" evidence="16">
    <location>
        <position position="847"/>
    </location>
    <ligand>
        <name>ATP</name>
        <dbReference type="ChEBI" id="CHEBI:30616"/>
    </ligand>
</feature>
<evidence type="ECO:0000313" key="24">
    <source>
        <dbReference type="Proteomes" id="UP000193560"/>
    </source>
</evidence>
<evidence type="ECO:0000256" key="2">
    <source>
        <dbReference type="ARBA" id="ARBA00008109"/>
    </source>
</evidence>
<evidence type="ECO:0000256" key="9">
    <source>
        <dbReference type="ARBA" id="ARBA00022842"/>
    </source>
</evidence>
<dbReference type="FunFam" id="3.40.50.1000:FF:000014">
    <property type="entry name" value="Phospholipid-transporting ATPase"/>
    <property type="match status" value="1"/>
</dbReference>
<keyword evidence="6 17" id="KW-0479">Metal-binding</keyword>
<dbReference type="SFLD" id="SFLDS00003">
    <property type="entry name" value="Haloacid_Dehalogenase"/>
    <property type="match status" value="1"/>
</dbReference>
<dbReference type="InterPro" id="IPR018303">
    <property type="entry name" value="ATPase_P-typ_P_site"/>
</dbReference>
<feature type="transmembrane region" description="Helical" evidence="18">
    <location>
        <begin position="519"/>
        <end position="541"/>
    </location>
</feature>
<dbReference type="PRINTS" id="PR00119">
    <property type="entry name" value="CATATPASE"/>
</dbReference>
<keyword evidence="4" id="KW-0597">Phosphoprotein</keyword>
<name>A0A1X2IFR4_9FUNG</name>
<keyword evidence="10 18" id="KW-1278">Translocase</keyword>
<dbReference type="FunFam" id="3.40.1110.10:FF:000087">
    <property type="entry name" value="Phospholipid-transporting ATPase"/>
    <property type="match status" value="1"/>
</dbReference>
<keyword evidence="24" id="KW-1185">Reference proteome</keyword>
<feature type="binding site" evidence="17">
    <location>
        <position position="632"/>
    </location>
    <ligand>
        <name>Mg(2+)</name>
        <dbReference type="ChEBI" id="CHEBI:18420"/>
    </ligand>
</feature>
<dbReference type="GO" id="GO:0045332">
    <property type="term" value="P:phospholipid translocation"/>
    <property type="evidence" value="ECO:0007669"/>
    <property type="project" value="TreeGrafter"/>
</dbReference>
<feature type="transmembrane region" description="Helical" evidence="18">
    <location>
        <begin position="1333"/>
        <end position="1352"/>
    </location>
</feature>
<feature type="binding site" evidence="16">
    <location>
        <position position="891"/>
    </location>
    <ligand>
        <name>ATP</name>
        <dbReference type="ChEBI" id="CHEBI:30616"/>
    </ligand>
</feature>
<dbReference type="InterPro" id="IPR001757">
    <property type="entry name" value="P_typ_ATPase"/>
</dbReference>
<dbReference type="InterPro" id="IPR059000">
    <property type="entry name" value="ATPase_P-type_domA"/>
</dbReference>
<evidence type="ECO:0000256" key="19">
    <source>
        <dbReference type="SAM" id="MobiDB-lite"/>
    </source>
</evidence>
<comment type="catalytic activity">
    <reaction evidence="13 18">
        <text>ATP + H2O + phospholipidSide 1 = ADP + phosphate + phospholipidSide 2.</text>
        <dbReference type="EC" id="7.6.2.1"/>
    </reaction>
</comment>
<dbReference type="GO" id="GO:0005886">
    <property type="term" value="C:plasma membrane"/>
    <property type="evidence" value="ECO:0007669"/>
    <property type="project" value="TreeGrafter"/>
</dbReference>
<dbReference type="Proteomes" id="UP000193560">
    <property type="component" value="Unassembled WGS sequence"/>
</dbReference>
<dbReference type="PANTHER" id="PTHR24092:SF180">
    <property type="entry name" value="PHOSPHOLIPID-TRANSPORTING ATPASE DNF1-RELATED"/>
    <property type="match status" value="1"/>
</dbReference>
<feature type="region of interest" description="Disordered" evidence="19">
    <location>
        <begin position="1"/>
        <end position="40"/>
    </location>
</feature>
<dbReference type="Gene3D" id="3.40.1110.10">
    <property type="entry name" value="Calcium-transporting ATPase, cytoplasmic domain N"/>
    <property type="match status" value="1"/>
</dbReference>
<keyword evidence="5 18" id="KW-0812">Transmembrane</keyword>
<feature type="binding site" evidence="16">
    <location>
        <position position="1063"/>
    </location>
    <ligand>
        <name>ATP</name>
        <dbReference type="ChEBI" id="CHEBI:30616"/>
    </ligand>
</feature>
<evidence type="ECO:0000256" key="17">
    <source>
        <dbReference type="PIRSR" id="PIRSR606539-3"/>
    </source>
</evidence>
<dbReference type="InterPro" id="IPR023299">
    <property type="entry name" value="ATPase_P-typ_cyto_dom_N"/>
</dbReference>
<dbReference type="PROSITE" id="PS01095">
    <property type="entry name" value="GH18_1"/>
    <property type="match status" value="1"/>
</dbReference>
<dbReference type="Pfam" id="PF16209">
    <property type="entry name" value="PhoLip_ATPase_N"/>
    <property type="match status" value="1"/>
</dbReference>
<feature type="region of interest" description="Disordered" evidence="19">
    <location>
        <begin position="202"/>
        <end position="246"/>
    </location>
</feature>
<accession>A0A1X2IFR4</accession>
<dbReference type="InterPro" id="IPR044492">
    <property type="entry name" value="P_typ_ATPase_HD_dom"/>
</dbReference>
<evidence type="ECO:0000313" key="23">
    <source>
        <dbReference type="EMBL" id="ORZ15669.1"/>
    </source>
</evidence>
<evidence type="ECO:0000256" key="7">
    <source>
        <dbReference type="ARBA" id="ARBA00022741"/>
    </source>
</evidence>
<keyword evidence="8 16" id="KW-0067">ATP-binding</keyword>
<comment type="subcellular location">
    <subcellularLocation>
        <location evidence="1">Endomembrane system</location>
        <topology evidence="1">Multi-pass membrane protein</topology>
    </subcellularLocation>
    <subcellularLocation>
        <location evidence="18">Membrane</location>
        <topology evidence="18">Multi-pass membrane protein</topology>
    </subcellularLocation>
</comment>
<feature type="transmembrane region" description="Helical" evidence="18">
    <location>
        <begin position="1178"/>
        <end position="1199"/>
    </location>
</feature>
<dbReference type="SUPFAM" id="SSF81665">
    <property type="entry name" value="Calcium ATPase, transmembrane domain M"/>
    <property type="match status" value="1"/>
</dbReference>
<dbReference type="GO" id="GO:0000287">
    <property type="term" value="F:magnesium ion binding"/>
    <property type="evidence" value="ECO:0007669"/>
    <property type="project" value="UniProtKB-UniRule"/>
</dbReference>
<feature type="transmembrane region" description="Helical" evidence="18">
    <location>
        <begin position="561"/>
        <end position="584"/>
    </location>
</feature>
<evidence type="ECO:0000259" key="20">
    <source>
        <dbReference type="Pfam" id="PF00122"/>
    </source>
</evidence>
<dbReference type="SUPFAM" id="SSF81660">
    <property type="entry name" value="Metal cation-transporting ATPase, ATP-binding domain N"/>
    <property type="match status" value="1"/>
</dbReference>
<evidence type="ECO:0000256" key="13">
    <source>
        <dbReference type="ARBA" id="ARBA00034036"/>
    </source>
</evidence>
<gene>
    <name evidence="23" type="ORF">BCR42DRAFT_415680</name>
</gene>
<evidence type="ECO:0000256" key="15">
    <source>
        <dbReference type="PIRSR" id="PIRSR606539-1"/>
    </source>
</evidence>
<feature type="binding site" evidence="16">
    <location>
        <position position="971"/>
    </location>
    <ligand>
        <name>ATP</name>
        <dbReference type="ChEBI" id="CHEBI:30616"/>
    </ligand>
</feature>
<keyword evidence="12 18" id="KW-0472">Membrane</keyword>
<evidence type="ECO:0000256" key="8">
    <source>
        <dbReference type="ARBA" id="ARBA00022840"/>
    </source>
</evidence>
<dbReference type="Gene3D" id="2.70.150.10">
    <property type="entry name" value="Calcium-transporting ATPase, cytoplasmic transduction domain A"/>
    <property type="match status" value="1"/>
</dbReference>
<feature type="transmembrane region" description="Helical" evidence="18">
    <location>
        <begin position="1147"/>
        <end position="1166"/>
    </location>
</feature>
<feature type="binding site" evidence="17">
    <location>
        <position position="1093"/>
    </location>
    <ligand>
        <name>Mg(2+)</name>
        <dbReference type="ChEBI" id="CHEBI:18420"/>
    </ligand>
</feature>
<dbReference type="SUPFAM" id="SSF56784">
    <property type="entry name" value="HAD-like"/>
    <property type="match status" value="1"/>
</dbReference>
<feature type="transmembrane region" description="Helical" evidence="18">
    <location>
        <begin position="1227"/>
        <end position="1249"/>
    </location>
</feature>
<keyword evidence="3" id="KW-0813">Transport</keyword>
<protein>
    <recommendedName>
        <fullName evidence="18">Phospholipid-transporting ATPase</fullName>
        <ecNumber evidence="18">7.6.2.1</ecNumber>
    </recommendedName>
</protein>
<dbReference type="Pfam" id="PF00122">
    <property type="entry name" value="E1-E2_ATPase"/>
    <property type="match status" value="1"/>
</dbReference>
<evidence type="ECO:0000256" key="11">
    <source>
        <dbReference type="ARBA" id="ARBA00022989"/>
    </source>
</evidence>
<evidence type="ECO:0000256" key="14">
    <source>
        <dbReference type="ARBA" id="ARBA00049128"/>
    </source>
</evidence>
<feature type="binding site" evidence="16">
    <location>
        <position position="973"/>
    </location>
    <ligand>
        <name>ATP</name>
        <dbReference type="ChEBI" id="CHEBI:30616"/>
    </ligand>
</feature>
<dbReference type="PANTHER" id="PTHR24092">
    <property type="entry name" value="PROBABLE PHOSPHOLIPID-TRANSPORTING ATPASE"/>
    <property type="match status" value="1"/>
</dbReference>
<feature type="region of interest" description="Disordered" evidence="19">
    <location>
        <begin position="1381"/>
        <end position="1406"/>
    </location>
</feature>
<feature type="binding site" evidence="17">
    <location>
        <position position="634"/>
    </location>
    <ligand>
        <name>Mg(2+)</name>
        <dbReference type="ChEBI" id="CHEBI:18420"/>
    </ligand>
</feature>
<dbReference type="InterPro" id="IPR032631">
    <property type="entry name" value="P-type_ATPase_N"/>
</dbReference>
<feature type="binding site" evidence="16">
    <location>
        <position position="634"/>
    </location>
    <ligand>
        <name>ATP</name>
        <dbReference type="ChEBI" id="CHEBI:30616"/>
    </ligand>
</feature>
<comment type="caution">
    <text evidence="23">The sequence shown here is derived from an EMBL/GenBank/DDBJ whole genome shotgun (WGS) entry which is preliminary data.</text>
</comment>
<evidence type="ECO:0000256" key="5">
    <source>
        <dbReference type="ARBA" id="ARBA00022692"/>
    </source>
</evidence>
<keyword evidence="9 17" id="KW-0460">Magnesium</keyword>
<dbReference type="InterPro" id="IPR036412">
    <property type="entry name" value="HAD-like_sf"/>
</dbReference>
<dbReference type="SFLD" id="SFLDG00002">
    <property type="entry name" value="C1.7:_P-type_atpase_like"/>
    <property type="match status" value="1"/>
</dbReference>
<dbReference type="InterPro" id="IPR001579">
    <property type="entry name" value="Glyco_hydro_18_chit_AS"/>
</dbReference>
<comment type="cofactor">
    <cofactor evidence="17">
        <name>Mg(2+)</name>
        <dbReference type="ChEBI" id="CHEBI:18420"/>
    </cofactor>
</comment>
<feature type="transmembrane region" description="Helical" evidence="18">
    <location>
        <begin position="1269"/>
        <end position="1287"/>
    </location>
</feature>